<dbReference type="GO" id="GO:0016020">
    <property type="term" value="C:membrane"/>
    <property type="evidence" value="ECO:0007669"/>
    <property type="project" value="UniProtKB-SubCell"/>
</dbReference>
<gene>
    <name evidence="14" type="primary">Dsim\GD12541</name>
    <name evidence="14" type="ORF">Dsimw501_GD12541</name>
</gene>
<evidence type="ECO:0000256" key="9">
    <source>
        <dbReference type="ARBA" id="ARBA00022968"/>
    </source>
</evidence>
<dbReference type="EMBL" id="CM002912">
    <property type="protein sequence ID" value="KMY99814.1"/>
    <property type="molecule type" value="Genomic_DNA"/>
</dbReference>
<keyword evidence="7 12" id="KW-0812">Transmembrane</keyword>
<comment type="subcellular location">
    <subcellularLocation>
        <location evidence="1">Membrane</location>
        <topology evidence="1">Single-pass type II membrane protein</topology>
    </subcellularLocation>
</comment>
<comment type="pathway">
    <text evidence="2">Protein modification; protein glycosylation.</text>
</comment>
<dbReference type="GO" id="GO:0000166">
    <property type="term" value="F:nucleotide binding"/>
    <property type="evidence" value="ECO:0007669"/>
    <property type="project" value="UniProtKB-KW"/>
</dbReference>
<feature type="transmembrane region" description="Helical" evidence="12">
    <location>
        <begin position="12"/>
        <end position="31"/>
    </location>
</feature>
<dbReference type="Proteomes" id="UP000035880">
    <property type="component" value="Chromosome 3L"/>
</dbReference>
<dbReference type="FunFam" id="3.90.550.50:FF:000135">
    <property type="entry name" value="Uncharacterized protein, isoform B"/>
    <property type="match status" value="1"/>
</dbReference>
<evidence type="ECO:0000256" key="11">
    <source>
        <dbReference type="ARBA" id="ARBA00023136"/>
    </source>
</evidence>
<evidence type="ECO:0000256" key="6">
    <source>
        <dbReference type="ARBA" id="ARBA00022679"/>
    </source>
</evidence>
<proteinExistence type="inferred from homology"/>
<protein>
    <recommendedName>
        <fullName evidence="4">N-acetylgalactosaminide beta-1,3-galactosyltransferase</fullName>
        <ecNumber evidence="4">2.4.1.122</ecNumber>
    </recommendedName>
</protein>
<dbReference type="AlphaFoldDB" id="A0A0J9RX27"/>
<reference evidence="14" key="1">
    <citation type="journal article" date="2013" name="Genome Res.">
        <title>A second-generation assembly of the Drosophila simulans genome provides new insights into patterns of lineage-specific divergence.</title>
        <authorList>
            <person name="Hu T.T."/>
            <person name="Eisen M.B."/>
            <person name="Thornton K.R."/>
            <person name="Andolfatto P."/>
        </authorList>
    </citation>
    <scope>NUCLEOTIDE SEQUENCE [LARGE SCALE GENOMIC DNA]</scope>
    <source>
        <strain evidence="14">W501</strain>
    </source>
</reference>
<evidence type="ECO:0000256" key="12">
    <source>
        <dbReference type="SAM" id="Phobius"/>
    </source>
</evidence>
<dbReference type="GO" id="GO:0016263">
    <property type="term" value="F:glycoprotein-N-acetylgalactosamine 3-beta-galactosyltransferase activity"/>
    <property type="evidence" value="ECO:0007669"/>
    <property type="project" value="UniProtKB-EC"/>
</dbReference>
<evidence type="ECO:0000256" key="3">
    <source>
        <dbReference type="ARBA" id="ARBA00006462"/>
    </source>
</evidence>
<organism evidence="14">
    <name type="scientific">Drosophila simulans</name>
    <name type="common">Fruit fly</name>
    <dbReference type="NCBI Taxonomy" id="7240"/>
    <lineage>
        <taxon>Eukaryota</taxon>
        <taxon>Metazoa</taxon>
        <taxon>Ecdysozoa</taxon>
        <taxon>Arthropoda</taxon>
        <taxon>Hexapoda</taxon>
        <taxon>Insecta</taxon>
        <taxon>Pterygota</taxon>
        <taxon>Neoptera</taxon>
        <taxon>Endopterygota</taxon>
        <taxon>Diptera</taxon>
        <taxon>Brachycera</taxon>
        <taxon>Muscomorpha</taxon>
        <taxon>Ephydroidea</taxon>
        <taxon>Drosophilidae</taxon>
        <taxon>Drosophila</taxon>
        <taxon>Sophophora</taxon>
    </lineage>
</organism>
<evidence type="ECO:0000259" key="13">
    <source>
        <dbReference type="Pfam" id="PF02434"/>
    </source>
</evidence>
<keyword evidence="9" id="KW-0735">Signal-anchor</keyword>
<dbReference type="EC" id="2.4.1.122" evidence="4"/>
<dbReference type="PANTHER" id="PTHR23033">
    <property type="entry name" value="BETA1,3-GALACTOSYLTRANSFERASE"/>
    <property type="match status" value="1"/>
</dbReference>
<keyword evidence="11 12" id="KW-0472">Membrane</keyword>
<reference evidence="14" key="3">
    <citation type="submission" date="2015-04" db="EMBL/GenBank/DDBJ databases">
        <authorList>
            <consortium name="FlyBase"/>
        </authorList>
    </citation>
    <scope>NUCLEOTIDE SEQUENCE</scope>
    <source>
        <strain evidence="14">W501</strain>
    </source>
</reference>
<evidence type="ECO:0000256" key="1">
    <source>
        <dbReference type="ARBA" id="ARBA00004606"/>
    </source>
</evidence>
<evidence type="ECO:0000313" key="14">
    <source>
        <dbReference type="EMBL" id="KMY99814.1"/>
    </source>
</evidence>
<accession>A0A0J9RX27</accession>
<dbReference type="KEGG" id="dsi:Dsimw501_GD12541"/>
<comment type="similarity">
    <text evidence="3">Belongs to the glycosyltransferase 31 family. Beta3-Gal-T subfamily.</text>
</comment>
<dbReference type="OrthoDB" id="414175at2759"/>
<keyword evidence="6 14" id="KW-0808">Transferase</keyword>
<dbReference type="InterPro" id="IPR003378">
    <property type="entry name" value="Fringe-like_glycosylTrfase"/>
</dbReference>
<name>A0A0J9RX27_DROSI</name>
<evidence type="ECO:0000256" key="2">
    <source>
        <dbReference type="ARBA" id="ARBA00004922"/>
    </source>
</evidence>
<evidence type="ECO:0000256" key="8">
    <source>
        <dbReference type="ARBA" id="ARBA00022741"/>
    </source>
</evidence>
<dbReference type="PANTHER" id="PTHR23033:SF14">
    <property type="entry name" value="GLYCOPROTEIN-N-ACETYLGALACTOSAMINE 3-BETA-GALACTOSYLTRANSFERASE 1-RELATED"/>
    <property type="match status" value="1"/>
</dbReference>
<reference evidence="14" key="2">
    <citation type="submission" date="2014-06" db="EMBL/GenBank/DDBJ databases">
        <authorList>
            <person name="Hu T."/>
            <person name="Eisen M.B."/>
            <person name="Thornton K.R."/>
            <person name="Andolfatto P."/>
        </authorList>
    </citation>
    <scope>NUCLEOTIDE SEQUENCE</scope>
    <source>
        <strain evidence="14">W501</strain>
    </source>
</reference>
<keyword evidence="5 14" id="KW-0328">Glycosyltransferase</keyword>
<evidence type="ECO:0000256" key="4">
    <source>
        <dbReference type="ARBA" id="ARBA00012557"/>
    </source>
</evidence>
<dbReference type="Pfam" id="PF02434">
    <property type="entry name" value="Fringe"/>
    <property type="match status" value="1"/>
</dbReference>
<dbReference type="Bgee" id="FBgn0184269">
    <property type="expression patterns" value="Expressed in adult organism"/>
</dbReference>
<feature type="domain" description="Fringe-like glycosyltransferase" evidence="13">
    <location>
        <begin position="54"/>
        <end position="158"/>
    </location>
</feature>
<evidence type="ECO:0000256" key="10">
    <source>
        <dbReference type="ARBA" id="ARBA00022989"/>
    </source>
</evidence>
<keyword evidence="10 12" id="KW-1133">Transmembrane helix</keyword>
<dbReference type="InterPro" id="IPR026050">
    <property type="entry name" value="C1GALT1/C1GALT1_chp1"/>
</dbReference>
<evidence type="ECO:0000256" key="5">
    <source>
        <dbReference type="ARBA" id="ARBA00022676"/>
    </source>
</evidence>
<dbReference type="Gene3D" id="3.90.550.50">
    <property type="match status" value="1"/>
</dbReference>
<evidence type="ECO:0000256" key="7">
    <source>
        <dbReference type="ARBA" id="ARBA00022692"/>
    </source>
</evidence>
<sequence>MPRLFSTRRLFLGGKNAIYLLILGTMFYTLMLHLPGNSKSREVVESYGPPPSRIFCIISTYAYRHEHTAIHIHRTWVRHCDHYLFVSDDINHYLEPAVFMHMNDKWHRMRAYLEYVYKYHFHQGDWFLYCNDDNFVVVENLRHMLKTYSPKELIYFGCKLRTPNGLVFMLESSGIVFSAAALKRFALMALTNESICSSETKGNDFTKELGRCLTNVNVIAGDSRDEFQGHRFLPFEADLHLGSAMNESLEHHKYFLEHSYYPVKDMNLPVSLHSICFHVQYILNIYDLYYFAYKTRVFGVPLNLGFENERMGLENRTA</sequence>
<keyword evidence="8" id="KW-0547">Nucleotide-binding</keyword>